<protein>
    <submittedName>
        <fullName evidence="14">CBS domain-containing protein</fullName>
    </submittedName>
</protein>
<evidence type="ECO:0000256" key="4">
    <source>
        <dbReference type="ARBA" id="ARBA00022737"/>
    </source>
</evidence>
<dbReference type="Pfam" id="PF00654">
    <property type="entry name" value="Voltage_CLC"/>
    <property type="match status" value="1"/>
</dbReference>
<dbReference type="SUPFAM" id="SSF54631">
    <property type="entry name" value="CBS-domain pair"/>
    <property type="match status" value="1"/>
</dbReference>
<keyword evidence="6" id="KW-0406">Ion transport</keyword>
<feature type="transmembrane region" description="Helical" evidence="11">
    <location>
        <begin position="123"/>
        <end position="140"/>
    </location>
</feature>
<feature type="domain" description="CBS" evidence="12">
    <location>
        <begin position="200"/>
        <end position="260"/>
    </location>
</feature>
<feature type="compositionally biased region" description="Polar residues" evidence="10">
    <location>
        <begin position="302"/>
        <end position="312"/>
    </location>
</feature>
<keyword evidence="3 11" id="KW-0812">Transmembrane</keyword>
<keyword evidence="13" id="KW-1185">Reference proteome</keyword>
<evidence type="ECO:0000256" key="1">
    <source>
        <dbReference type="ARBA" id="ARBA00004141"/>
    </source>
</evidence>
<dbReference type="SUPFAM" id="SSF81340">
    <property type="entry name" value="Clc chloride channel"/>
    <property type="match status" value="1"/>
</dbReference>
<comment type="subcellular location">
    <subcellularLocation>
        <location evidence="1">Membrane</location>
        <topology evidence="1">Multi-pass membrane protein</topology>
    </subcellularLocation>
</comment>
<proteinExistence type="predicted"/>
<keyword evidence="7 11" id="KW-0472">Membrane</keyword>
<sequence>MLAAGCAVGVACTFSSPVGGVLFSIEVTSVYFAIRNYWRGFFAATWSATVFRLLQVPIETEVTLTAFSQTAFPTDAFLPEELPFFAFIGFFCGVLSAFFIFLHRHLMLFLRQNKYAKTIFQQFWLIYSLLVSFIIASITYPNGFGMFLGGDIAVLIANAISSYLQPSIYDSMIKIKNLPYLPDIPATSSSFHGIRAEQIMTKNVRYLSKESTYAEVQRLMSEMPKLRAFPIVEDKKSMILIGSCSRHKFLHAIETKIGREARQTEANRRIKQAIENNDFEQKNFDNKRDNLSERRPSILSPEFTNLMGSSPNKGDDNRNVSGLSCAKTMPTRCLNDWTMGESESHEDTLPANMNIISDGNDRQASRFIIVPISDIENENISKSKVCENSTLPNISFSDVEPEQIKRSSSMDSLRSCESSQTQRNSLHKSAYEAYKTIEGIIRTISHLSLGRRGKRSSREEDYDLMGDERKAWEQRQLAERIDLSKIGVDPSPFQIVEHSSLIKVHSLFSLLGLHRAYVTDCGKLVGVVSLRDLRLAIERAQNGLLLADSSPIYNENIVANQNQIIMRDITKLIYVRFF</sequence>
<evidence type="ECO:0000256" key="9">
    <source>
        <dbReference type="PROSITE-ProRule" id="PRU00703"/>
    </source>
</evidence>
<evidence type="ECO:0000313" key="14">
    <source>
        <dbReference type="WBParaSite" id="ACRNAN_Path_1389.g5435.t1"/>
    </source>
</evidence>
<dbReference type="PANTHER" id="PTHR45720">
    <property type="entry name" value="CHLORIDE CHANNEL PROTEIN 2"/>
    <property type="match status" value="1"/>
</dbReference>
<keyword evidence="2" id="KW-0813">Transport</keyword>
<keyword evidence="5 11" id="KW-1133">Transmembrane helix</keyword>
<evidence type="ECO:0000313" key="13">
    <source>
        <dbReference type="Proteomes" id="UP000887540"/>
    </source>
</evidence>
<evidence type="ECO:0000256" key="6">
    <source>
        <dbReference type="ARBA" id="ARBA00023065"/>
    </source>
</evidence>
<dbReference type="Proteomes" id="UP000887540">
    <property type="component" value="Unplaced"/>
</dbReference>
<dbReference type="Gene3D" id="3.10.580.10">
    <property type="entry name" value="CBS-domain"/>
    <property type="match status" value="2"/>
</dbReference>
<dbReference type="InterPro" id="IPR014743">
    <property type="entry name" value="Cl-channel_core"/>
</dbReference>
<keyword evidence="8" id="KW-0868">Chloride</keyword>
<feature type="compositionally biased region" description="Basic and acidic residues" evidence="10">
    <location>
        <begin position="282"/>
        <end position="296"/>
    </location>
</feature>
<feature type="domain" description="CBS" evidence="12">
    <location>
        <begin position="488"/>
        <end position="544"/>
    </location>
</feature>
<dbReference type="WBParaSite" id="ACRNAN_Path_1389.g5435.t1">
    <property type="protein sequence ID" value="ACRNAN_Path_1389.g5435.t1"/>
    <property type="gene ID" value="ACRNAN_Path_1389.g5435"/>
</dbReference>
<evidence type="ECO:0000256" key="3">
    <source>
        <dbReference type="ARBA" id="ARBA00022692"/>
    </source>
</evidence>
<keyword evidence="4" id="KW-0677">Repeat</keyword>
<organism evidence="13 14">
    <name type="scientific">Acrobeloides nanus</name>
    <dbReference type="NCBI Taxonomy" id="290746"/>
    <lineage>
        <taxon>Eukaryota</taxon>
        <taxon>Metazoa</taxon>
        <taxon>Ecdysozoa</taxon>
        <taxon>Nematoda</taxon>
        <taxon>Chromadorea</taxon>
        <taxon>Rhabditida</taxon>
        <taxon>Tylenchina</taxon>
        <taxon>Cephalobomorpha</taxon>
        <taxon>Cephaloboidea</taxon>
        <taxon>Cephalobidae</taxon>
        <taxon>Acrobeloides</taxon>
    </lineage>
</organism>
<dbReference type="InterPro" id="IPR046342">
    <property type="entry name" value="CBS_dom_sf"/>
</dbReference>
<evidence type="ECO:0000256" key="5">
    <source>
        <dbReference type="ARBA" id="ARBA00022989"/>
    </source>
</evidence>
<evidence type="ECO:0000256" key="10">
    <source>
        <dbReference type="SAM" id="MobiDB-lite"/>
    </source>
</evidence>
<name>A0A914BZU4_9BILA</name>
<dbReference type="GO" id="GO:0005886">
    <property type="term" value="C:plasma membrane"/>
    <property type="evidence" value="ECO:0007669"/>
    <property type="project" value="TreeGrafter"/>
</dbReference>
<dbReference type="PANTHER" id="PTHR45720:SF10">
    <property type="entry name" value="CHLORIDE CHANNEL PROTEIN 2"/>
    <property type="match status" value="1"/>
</dbReference>
<keyword evidence="9" id="KW-0129">CBS domain</keyword>
<accession>A0A914BZU4</accession>
<dbReference type="InterPro" id="IPR050970">
    <property type="entry name" value="Cl_channel_volt-gated"/>
</dbReference>
<evidence type="ECO:0000256" key="7">
    <source>
        <dbReference type="ARBA" id="ARBA00023136"/>
    </source>
</evidence>
<dbReference type="FunFam" id="3.10.580.10:FF:000048">
    <property type="entry name" value="Chloride channel 2c"/>
    <property type="match status" value="1"/>
</dbReference>
<evidence type="ECO:0000256" key="11">
    <source>
        <dbReference type="SAM" id="Phobius"/>
    </source>
</evidence>
<dbReference type="AlphaFoldDB" id="A0A914BZU4"/>
<feature type="transmembrane region" description="Helical" evidence="11">
    <location>
        <begin position="82"/>
        <end position="102"/>
    </location>
</feature>
<evidence type="ECO:0000256" key="2">
    <source>
        <dbReference type="ARBA" id="ARBA00022448"/>
    </source>
</evidence>
<dbReference type="PROSITE" id="PS51371">
    <property type="entry name" value="CBS"/>
    <property type="match status" value="2"/>
</dbReference>
<dbReference type="GO" id="GO:0005247">
    <property type="term" value="F:voltage-gated chloride channel activity"/>
    <property type="evidence" value="ECO:0007669"/>
    <property type="project" value="TreeGrafter"/>
</dbReference>
<dbReference type="InterPro" id="IPR000644">
    <property type="entry name" value="CBS_dom"/>
</dbReference>
<feature type="region of interest" description="Disordered" evidence="10">
    <location>
        <begin position="282"/>
        <end position="319"/>
    </location>
</feature>
<reference evidence="14" key="1">
    <citation type="submission" date="2022-11" db="UniProtKB">
        <authorList>
            <consortium name="WormBaseParasite"/>
        </authorList>
    </citation>
    <scope>IDENTIFICATION</scope>
</reference>
<dbReference type="SMART" id="SM00116">
    <property type="entry name" value="CBS"/>
    <property type="match status" value="2"/>
</dbReference>
<evidence type="ECO:0000256" key="8">
    <source>
        <dbReference type="ARBA" id="ARBA00023214"/>
    </source>
</evidence>
<dbReference type="Gene3D" id="1.10.3080.10">
    <property type="entry name" value="Clc chloride channel"/>
    <property type="match status" value="2"/>
</dbReference>
<dbReference type="Pfam" id="PF00571">
    <property type="entry name" value="CBS"/>
    <property type="match status" value="2"/>
</dbReference>
<evidence type="ECO:0000259" key="12">
    <source>
        <dbReference type="PROSITE" id="PS51371"/>
    </source>
</evidence>
<dbReference type="InterPro" id="IPR001807">
    <property type="entry name" value="ClC"/>
</dbReference>